<dbReference type="InterPro" id="IPR032466">
    <property type="entry name" value="Metal_Hydrolase"/>
</dbReference>
<organism evidence="2 3">
    <name type="scientific">Lentibacillus kapialis</name>
    <dbReference type="NCBI Taxonomy" id="340214"/>
    <lineage>
        <taxon>Bacteria</taxon>
        <taxon>Bacillati</taxon>
        <taxon>Bacillota</taxon>
        <taxon>Bacilli</taxon>
        <taxon>Bacillales</taxon>
        <taxon>Bacillaceae</taxon>
        <taxon>Lentibacillus</taxon>
    </lineage>
</organism>
<evidence type="ECO:0000313" key="2">
    <source>
        <dbReference type="EMBL" id="GGJ99183.1"/>
    </source>
</evidence>
<dbReference type="Gene3D" id="2.30.40.10">
    <property type="entry name" value="Urease, subunit C, domain 1"/>
    <property type="match status" value="1"/>
</dbReference>
<dbReference type="InterPro" id="IPR011059">
    <property type="entry name" value="Metal-dep_hydrolase_composite"/>
</dbReference>
<dbReference type="CDD" id="cd01300">
    <property type="entry name" value="YtcJ_like"/>
    <property type="match status" value="1"/>
</dbReference>
<gene>
    <name evidence="2" type="ORF">GCM10007063_21770</name>
</gene>
<dbReference type="Proteomes" id="UP000658382">
    <property type="component" value="Unassembled WGS sequence"/>
</dbReference>
<dbReference type="EMBL" id="BMNQ01000031">
    <property type="protein sequence ID" value="GGJ99183.1"/>
    <property type="molecule type" value="Genomic_DNA"/>
</dbReference>
<dbReference type="PANTHER" id="PTHR22642">
    <property type="entry name" value="IMIDAZOLONEPROPIONASE"/>
    <property type="match status" value="1"/>
</dbReference>
<feature type="domain" description="Amidohydrolase 3" evidence="1">
    <location>
        <begin position="51"/>
        <end position="531"/>
    </location>
</feature>
<reference evidence="2" key="1">
    <citation type="journal article" date="2014" name="Int. J. Syst. Evol. Microbiol.">
        <title>Complete genome sequence of Corynebacterium casei LMG S-19264T (=DSM 44701T), isolated from a smear-ripened cheese.</title>
        <authorList>
            <consortium name="US DOE Joint Genome Institute (JGI-PGF)"/>
            <person name="Walter F."/>
            <person name="Albersmeier A."/>
            <person name="Kalinowski J."/>
            <person name="Ruckert C."/>
        </authorList>
    </citation>
    <scope>NUCLEOTIDE SEQUENCE</scope>
    <source>
        <strain evidence="2">JCM 12580</strain>
    </source>
</reference>
<dbReference type="Gene3D" id="3.20.20.140">
    <property type="entry name" value="Metal-dependent hydrolases"/>
    <property type="match status" value="1"/>
</dbReference>
<sequence length="540" mass="60058">MKTLYYGGDIVTMENEMDAAEAVLIEDGVIKEVGKLGALQTHMEDMGVENVDLKGNTLMPGFVDPHSHVSMMGPLTTMADLKECGSFDDIIQTLKSYMQHKGMGKGDLVVGFGYDHNFLNEEKHPLKHVLNDVSTENPILIFHASGHMGCANDAALTFAGIDENTPDEEGGRIGRIKGTMEPNGYLEEGNLMSLQSSIFADIDMDYVQLANLGQAIYIKNGITTVQDGATSSETLELFKMLSEKGDLNVDVVAYPLVAENPDDMNSNEEYAKQYHNRLKIGGYKMFLDGSPQGKTAWMTEPYEGEESYGGYPWYEDEQVKQYVTKAINDDVQLLTHCNGDAASDQLLKNYEAAWQESDNPNKDHLRPVMIHCQTVRHDQLDKMAELAMIPSIFIAHTYFWGDVHLKNLGQERGSRISPAKSAFDRGLMVNFHQDAPVVKPDMLHTIWCAVNRITQKGVNIGPEECVSVYDALKAVTINAAYSYFEEDQKGSIKAGKLADFVILDQNPLKADKQNIKDIHVLNTIKEGRTIYSRDTVFAEG</sequence>
<dbReference type="AlphaFoldDB" id="A0A917PY73"/>
<accession>A0A917PY73</accession>
<dbReference type="PANTHER" id="PTHR22642:SF2">
    <property type="entry name" value="PROTEIN LONG AFTER FAR-RED 3"/>
    <property type="match status" value="1"/>
</dbReference>
<dbReference type="Pfam" id="PF07969">
    <property type="entry name" value="Amidohydro_3"/>
    <property type="match status" value="1"/>
</dbReference>
<keyword evidence="3" id="KW-1185">Reference proteome</keyword>
<name>A0A917PY73_9BACI</name>
<evidence type="ECO:0000313" key="3">
    <source>
        <dbReference type="Proteomes" id="UP000658382"/>
    </source>
</evidence>
<protein>
    <submittedName>
        <fullName evidence="2">Amidohydrolase</fullName>
    </submittedName>
</protein>
<proteinExistence type="predicted"/>
<comment type="caution">
    <text evidence="2">The sequence shown here is derived from an EMBL/GenBank/DDBJ whole genome shotgun (WGS) entry which is preliminary data.</text>
</comment>
<dbReference type="SUPFAM" id="SSF51338">
    <property type="entry name" value="Composite domain of metallo-dependent hydrolases"/>
    <property type="match status" value="1"/>
</dbReference>
<dbReference type="SUPFAM" id="SSF51556">
    <property type="entry name" value="Metallo-dependent hydrolases"/>
    <property type="match status" value="1"/>
</dbReference>
<reference evidence="2" key="2">
    <citation type="submission" date="2020-09" db="EMBL/GenBank/DDBJ databases">
        <authorList>
            <person name="Sun Q."/>
            <person name="Ohkuma M."/>
        </authorList>
    </citation>
    <scope>NUCLEOTIDE SEQUENCE</scope>
    <source>
        <strain evidence="2">JCM 12580</strain>
    </source>
</reference>
<dbReference type="InterPro" id="IPR033932">
    <property type="entry name" value="YtcJ-like"/>
</dbReference>
<dbReference type="InterPro" id="IPR013108">
    <property type="entry name" value="Amidohydro_3"/>
</dbReference>
<dbReference type="GO" id="GO:0016810">
    <property type="term" value="F:hydrolase activity, acting on carbon-nitrogen (but not peptide) bonds"/>
    <property type="evidence" value="ECO:0007669"/>
    <property type="project" value="InterPro"/>
</dbReference>
<dbReference type="Gene3D" id="3.10.310.70">
    <property type="match status" value="1"/>
</dbReference>
<evidence type="ECO:0000259" key="1">
    <source>
        <dbReference type="Pfam" id="PF07969"/>
    </source>
</evidence>